<dbReference type="PROSITE" id="PS50088">
    <property type="entry name" value="ANK_REPEAT"/>
    <property type="match status" value="1"/>
</dbReference>
<dbReference type="SMART" id="SM00248">
    <property type="entry name" value="ANK"/>
    <property type="match status" value="5"/>
</dbReference>
<dbReference type="InterPro" id="IPR002110">
    <property type="entry name" value="Ankyrin_rpt"/>
</dbReference>
<dbReference type="PANTHER" id="PTHR24193:SF121">
    <property type="entry name" value="ADA2A-CONTAINING COMPLEX COMPONENT 3, ISOFORM D"/>
    <property type="match status" value="1"/>
</dbReference>
<dbReference type="Proteomes" id="UP001470230">
    <property type="component" value="Unassembled WGS sequence"/>
</dbReference>
<evidence type="ECO:0000256" key="2">
    <source>
        <dbReference type="ARBA" id="ARBA00023043"/>
    </source>
</evidence>
<dbReference type="PANTHER" id="PTHR24193">
    <property type="entry name" value="ANKYRIN REPEAT PROTEIN"/>
    <property type="match status" value="1"/>
</dbReference>
<feature type="repeat" description="ANK" evidence="3">
    <location>
        <begin position="1"/>
        <end position="22"/>
    </location>
</feature>
<accession>A0ABR2HMS9</accession>
<evidence type="ECO:0000256" key="3">
    <source>
        <dbReference type="PROSITE-ProRule" id="PRU00023"/>
    </source>
</evidence>
<keyword evidence="1" id="KW-0677">Repeat</keyword>
<dbReference type="EMBL" id="JAPFFF010000025">
    <property type="protein sequence ID" value="KAK8849992.1"/>
    <property type="molecule type" value="Genomic_DNA"/>
</dbReference>
<evidence type="ECO:0000313" key="4">
    <source>
        <dbReference type="EMBL" id="KAK8849992.1"/>
    </source>
</evidence>
<keyword evidence="5" id="KW-1185">Reference proteome</keyword>
<comment type="caution">
    <text evidence="4">The sequence shown here is derived from an EMBL/GenBank/DDBJ whole genome shotgun (WGS) entry which is preliminary data.</text>
</comment>
<protein>
    <recommendedName>
        <fullName evidence="6">Ankyrin repeat protein</fullName>
    </recommendedName>
</protein>
<evidence type="ECO:0008006" key="6">
    <source>
        <dbReference type="Google" id="ProtNLM"/>
    </source>
</evidence>
<name>A0ABR2HMS9_9EUKA</name>
<organism evidence="4 5">
    <name type="scientific">Tritrichomonas musculus</name>
    <dbReference type="NCBI Taxonomy" id="1915356"/>
    <lineage>
        <taxon>Eukaryota</taxon>
        <taxon>Metamonada</taxon>
        <taxon>Parabasalia</taxon>
        <taxon>Tritrichomonadida</taxon>
        <taxon>Tritrichomonadidae</taxon>
        <taxon>Tritrichomonas</taxon>
    </lineage>
</organism>
<dbReference type="Gene3D" id="1.25.40.20">
    <property type="entry name" value="Ankyrin repeat-containing domain"/>
    <property type="match status" value="3"/>
</dbReference>
<gene>
    <name evidence="4" type="ORF">M9Y10_018586</name>
</gene>
<reference evidence="4 5" key="1">
    <citation type="submission" date="2024-04" db="EMBL/GenBank/DDBJ databases">
        <title>Tritrichomonas musculus Genome.</title>
        <authorList>
            <person name="Alves-Ferreira E."/>
            <person name="Grigg M."/>
            <person name="Lorenzi H."/>
            <person name="Galac M."/>
        </authorList>
    </citation>
    <scope>NUCLEOTIDE SEQUENCE [LARGE SCALE GENOMIC DNA]</scope>
    <source>
        <strain evidence="4 5">EAF2021</strain>
    </source>
</reference>
<dbReference type="InterPro" id="IPR036770">
    <property type="entry name" value="Ankyrin_rpt-contain_sf"/>
</dbReference>
<proteinExistence type="predicted"/>
<dbReference type="PROSITE" id="PS50297">
    <property type="entry name" value="ANK_REP_REGION"/>
    <property type="match status" value="1"/>
</dbReference>
<keyword evidence="2 3" id="KW-0040">ANK repeat</keyword>
<dbReference type="Pfam" id="PF00023">
    <property type="entry name" value="Ank"/>
    <property type="match status" value="1"/>
</dbReference>
<sequence>MAPLHEAVKNENMEIIKLLLENENININLVCKIEINNASYHKYKCFDETALHLAIESKNIEIVKNLLQNEKIDVNFPYQSYYKFVETDYTYGSIEETKRKISALALAVSKNDIEIVKLLLKNKKVDVNMPVIISRSSEESRGCGSTLSAKDEEIPLLYSVLNQIFGHNYDIFQLLLRNEKIDVNIPYKCKGDETIIKTCLHSAVQRGDIEIVKMLLQNKNIKLNVVDNFQKKPIDYADNYEEIKQLLTNHS</sequence>
<evidence type="ECO:0000256" key="1">
    <source>
        <dbReference type="ARBA" id="ARBA00022737"/>
    </source>
</evidence>
<evidence type="ECO:0000313" key="5">
    <source>
        <dbReference type="Proteomes" id="UP001470230"/>
    </source>
</evidence>
<dbReference type="Pfam" id="PF12796">
    <property type="entry name" value="Ank_2"/>
    <property type="match status" value="2"/>
</dbReference>
<dbReference type="InterPro" id="IPR050663">
    <property type="entry name" value="Ankyrin-SOCS_Box"/>
</dbReference>
<dbReference type="SUPFAM" id="SSF48403">
    <property type="entry name" value="Ankyrin repeat"/>
    <property type="match status" value="1"/>
</dbReference>